<keyword evidence="3" id="KW-1185">Reference proteome</keyword>
<protein>
    <submittedName>
        <fullName evidence="2">Uncharacterized protein</fullName>
    </submittedName>
</protein>
<evidence type="ECO:0000313" key="3">
    <source>
        <dbReference type="Proteomes" id="UP000266723"/>
    </source>
</evidence>
<organism evidence="2 3">
    <name type="scientific">Brassica cretica</name>
    <name type="common">Mustard</name>
    <dbReference type="NCBI Taxonomy" id="69181"/>
    <lineage>
        <taxon>Eukaryota</taxon>
        <taxon>Viridiplantae</taxon>
        <taxon>Streptophyta</taxon>
        <taxon>Embryophyta</taxon>
        <taxon>Tracheophyta</taxon>
        <taxon>Spermatophyta</taxon>
        <taxon>Magnoliopsida</taxon>
        <taxon>eudicotyledons</taxon>
        <taxon>Gunneridae</taxon>
        <taxon>Pentapetalae</taxon>
        <taxon>rosids</taxon>
        <taxon>malvids</taxon>
        <taxon>Brassicales</taxon>
        <taxon>Brassicaceae</taxon>
        <taxon>Brassiceae</taxon>
        <taxon>Brassica</taxon>
    </lineage>
</organism>
<comment type="caution">
    <text evidence="2">The sequence shown here is derived from an EMBL/GenBank/DDBJ whole genome shotgun (WGS) entry which is preliminary data.</text>
</comment>
<keyword evidence="1" id="KW-0812">Transmembrane</keyword>
<reference evidence="2 3" key="1">
    <citation type="journal article" date="2020" name="BMC Genomics">
        <title>Intraspecific diversification of the crop wild relative Brassica cretica Lam. using demographic model selection.</title>
        <authorList>
            <person name="Kioukis A."/>
            <person name="Michalopoulou V.A."/>
            <person name="Briers L."/>
            <person name="Pirintsos S."/>
            <person name="Studholme D.J."/>
            <person name="Pavlidis P."/>
            <person name="Sarris P.F."/>
        </authorList>
    </citation>
    <scope>NUCLEOTIDE SEQUENCE [LARGE SCALE GENOMIC DNA]</scope>
    <source>
        <strain evidence="3">cv. PFS-1207/04</strain>
    </source>
</reference>
<dbReference type="Proteomes" id="UP000266723">
    <property type="component" value="Unassembled WGS sequence"/>
</dbReference>
<name>A0ABQ7D2Y0_BRACR</name>
<feature type="transmembrane region" description="Helical" evidence="1">
    <location>
        <begin position="86"/>
        <end position="107"/>
    </location>
</feature>
<keyword evidence="1" id="KW-0472">Membrane</keyword>
<accession>A0ABQ7D2Y0</accession>
<evidence type="ECO:0000313" key="2">
    <source>
        <dbReference type="EMBL" id="KAF3566024.1"/>
    </source>
</evidence>
<evidence type="ECO:0000256" key="1">
    <source>
        <dbReference type="SAM" id="Phobius"/>
    </source>
</evidence>
<sequence>MLGRYVATKLVWSSVATLRPSCVRARMGVYEYSIRTYSVPFFSRNRMIDSPSRFEDDTWTVIWLFPGSELDMRGDRFSIFGEFRSFCLFSVLPAHFPFLFLCMFAFFDIGVYPLKLDIYLPNDEDSKENAKEDLFRPHRSLRSEWTVGLSSVAT</sequence>
<gene>
    <name evidence="2" type="ORF">DY000_02017624</name>
</gene>
<proteinExistence type="predicted"/>
<dbReference type="EMBL" id="QGKV02000759">
    <property type="protein sequence ID" value="KAF3566024.1"/>
    <property type="molecule type" value="Genomic_DNA"/>
</dbReference>
<keyword evidence="1" id="KW-1133">Transmembrane helix</keyword>